<name>A0A2K8UI34_9GAMM</name>
<feature type="region of interest" description="Disordered" evidence="1">
    <location>
        <begin position="273"/>
        <end position="305"/>
    </location>
</feature>
<dbReference type="OrthoDB" id="9796845at2"/>
<dbReference type="EMBL" id="CP020371">
    <property type="protein sequence ID" value="AUB85243.1"/>
    <property type="molecule type" value="Genomic_DNA"/>
</dbReference>
<dbReference type="AlphaFoldDB" id="A0A2K8UI34"/>
<dbReference type="RefSeq" id="WP_100922880.1">
    <property type="nucleotide sequence ID" value="NZ_CP020371.1"/>
</dbReference>
<evidence type="ECO:0000313" key="3">
    <source>
        <dbReference type="Proteomes" id="UP000232638"/>
    </source>
</evidence>
<geneLocation type="plasmid" evidence="3">
    <name>pts417</name>
</geneLocation>
<evidence type="ECO:0000313" key="2">
    <source>
        <dbReference type="EMBL" id="AUB85243.1"/>
    </source>
</evidence>
<keyword evidence="3" id="KW-1185">Reference proteome</keyword>
<gene>
    <name evidence="2" type="ORF">THSYN_30525</name>
</gene>
<evidence type="ECO:0008006" key="4">
    <source>
        <dbReference type="Google" id="ProtNLM"/>
    </source>
</evidence>
<dbReference type="PANTHER" id="PTHR34817:SF2">
    <property type="entry name" value="NUCLEOTIDYLTRANSFERASE"/>
    <property type="match status" value="1"/>
</dbReference>
<dbReference type="KEGG" id="tsy:THSYN_30525"/>
<organism evidence="2 3">
    <name type="scientific">Candidatus Thiodictyon syntrophicum</name>
    <dbReference type="NCBI Taxonomy" id="1166950"/>
    <lineage>
        <taxon>Bacteria</taxon>
        <taxon>Pseudomonadati</taxon>
        <taxon>Pseudomonadota</taxon>
        <taxon>Gammaproteobacteria</taxon>
        <taxon>Chromatiales</taxon>
        <taxon>Chromatiaceae</taxon>
        <taxon>Thiodictyon</taxon>
    </lineage>
</organism>
<protein>
    <recommendedName>
        <fullName evidence="4">Nucleotidyltransferase</fullName>
    </recommendedName>
</protein>
<keyword evidence="2" id="KW-0614">Plasmid</keyword>
<accession>A0A2K8UI34</accession>
<dbReference type="InterPro" id="IPR018775">
    <property type="entry name" value="RlaP"/>
</dbReference>
<dbReference type="PANTHER" id="PTHR34817">
    <property type="entry name" value="NUCLEOTIDYLTRANSFERASE"/>
    <property type="match status" value="1"/>
</dbReference>
<dbReference type="Proteomes" id="UP000232638">
    <property type="component" value="Plasmid pTs417"/>
</dbReference>
<reference evidence="2 3" key="1">
    <citation type="submission" date="2017-03" db="EMBL/GenBank/DDBJ databases">
        <title>Complete genome sequence of Candidatus 'Thiodictyon syntrophicum' sp. nov. strain Cad16T, a photolithoautotroph purple sulfur bacterium isolated from an alpine meromictic lake.</title>
        <authorList>
            <person name="Luedin S.M."/>
            <person name="Pothier J.F."/>
            <person name="Danza F."/>
            <person name="Storelli N."/>
            <person name="Wittwer M."/>
            <person name="Tonolla M."/>
        </authorList>
    </citation>
    <scope>NUCLEOTIDE SEQUENCE [LARGE SCALE GENOMIC DNA]</scope>
    <source>
        <strain evidence="2 3">Cad16T</strain>
        <plasmid evidence="3">Plasmid pts417</plasmid>
    </source>
</reference>
<evidence type="ECO:0000256" key="1">
    <source>
        <dbReference type="SAM" id="MobiDB-lite"/>
    </source>
</evidence>
<proteinExistence type="predicted"/>
<sequence length="305" mass="33737">MTETTNVSPSPAADDRRAAILQRLAAIEAEPWNGAGVRILYAGESGSRAWGFASRDSDWDVRFLYVHPPSWYLSVADRRDVIELPIADDLDINGWELRKALRLLRKGNPVLREWLHSPIVYRAAPGVVERLRRLAGTQASPRAALHHYLHMAQRNHREYLQGPEVRLKKYLYVLRPLLACLWIERGLDQPPVELAQLVDALLPTGAVRAAVLDLVRRKCAGEELERGPAIPALDAFLGRELVRLGEGIAIPPQAANEVAGLDALLWDTVMGSATEAPSEPDRCSGPTQHRGLHPSPMKPGRGRVG</sequence>
<dbReference type="Pfam" id="PF10127">
    <property type="entry name" value="RlaP"/>
    <property type="match status" value="1"/>
</dbReference>